<dbReference type="EMBL" id="JAANIU010000002">
    <property type="protein sequence ID" value="KAG1576612.1"/>
    <property type="molecule type" value="Genomic_DNA"/>
</dbReference>
<gene>
    <name evidence="1" type="ORF">G6F50_000033</name>
</gene>
<evidence type="ECO:0000313" key="2">
    <source>
        <dbReference type="Proteomes" id="UP000740926"/>
    </source>
</evidence>
<accession>A0A9P6ZGF1</accession>
<dbReference type="Proteomes" id="UP000740926">
    <property type="component" value="Unassembled WGS sequence"/>
</dbReference>
<proteinExistence type="predicted"/>
<dbReference type="OMA" id="FERAYNR"/>
<name>A0A9P6ZGF1_9FUNG</name>
<evidence type="ECO:0008006" key="3">
    <source>
        <dbReference type="Google" id="ProtNLM"/>
    </source>
</evidence>
<sequence length="239" mass="27940">MSTSSAQFYSANVSEFETMNVDKAIWEVELKKLEDSTCVHWTNKGFKIKEIVSSNATESSSVDRNKTILWSKKYICHHGSNVYVSKASGNHRPIQKESKKIGCPACIMVTCYRSDPEFVIFERKSTHNHVPRSYVDLKFISLSDALRRKIKAFLQYEFSRKEIRSCLLQEIDEDAEERDELLHYDDVHNIWLSVAKDMFKFKENEFESLKVWEEKLTATNYKVLSYSMENTFYYGIISS</sequence>
<dbReference type="AlphaFoldDB" id="A0A9P6ZGF1"/>
<protein>
    <recommendedName>
        <fullName evidence="3">FAR1 domain-containing protein</fullName>
    </recommendedName>
</protein>
<evidence type="ECO:0000313" key="1">
    <source>
        <dbReference type="EMBL" id="KAG1576612.1"/>
    </source>
</evidence>
<organism evidence="1 2">
    <name type="scientific">Rhizopus delemar</name>
    <dbReference type="NCBI Taxonomy" id="936053"/>
    <lineage>
        <taxon>Eukaryota</taxon>
        <taxon>Fungi</taxon>
        <taxon>Fungi incertae sedis</taxon>
        <taxon>Mucoromycota</taxon>
        <taxon>Mucoromycotina</taxon>
        <taxon>Mucoromycetes</taxon>
        <taxon>Mucorales</taxon>
        <taxon>Mucorineae</taxon>
        <taxon>Rhizopodaceae</taxon>
        <taxon>Rhizopus</taxon>
    </lineage>
</organism>
<comment type="caution">
    <text evidence="1">The sequence shown here is derived from an EMBL/GenBank/DDBJ whole genome shotgun (WGS) entry which is preliminary data.</text>
</comment>
<keyword evidence="2" id="KW-1185">Reference proteome</keyword>
<reference evidence="1 2" key="1">
    <citation type="journal article" date="2020" name="Microb. Genom.">
        <title>Genetic diversity of clinical and environmental Mucorales isolates obtained from an investigation of mucormycosis cases among solid organ transplant recipients.</title>
        <authorList>
            <person name="Nguyen M.H."/>
            <person name="Kaul D."/>
            <person name="Muto C."/>
            <person name="Cheng S.J."/>
            <person name="Richter R.A."/>
            <person name="Bruno V.M."/>
            <person name="Liu G."/>
            <person name="Beyhan S."/>
            <person name="Sundermann A.J."/>
            <person name="Mounaud S."/>
            <person name="Pasculle A.W."/>
            <person name="Nierman W.C."/>
            <person name="Driscoll E."/>
            <person name="Cumbie R."/>
            <person name="Clancy C.J."/>
            <person name="Dupont C.L."/>
        </authorList>
    </citation>
    <scope>NUCLEOTIDE SEQUENCE [LARGE SCALE GENOMIC DNA]</scope>
    <source>
        <strain evidence="1 2">GL24</strain>
    </source>
</reference>